<evidence type="ECO:0000313" key="10">
    <source>
        <dbReference type="EMBL" id="GIU65972.1"/>
    </source>
</evidence>
<comment type="catalytic activity">
    <reaction evidence="1">
        <text>ATP + protein L-histidine = ADP + protein N-phospho-L-histidine.</text>
        <dbReference type="EC" id="2.7.13.3"/>
    </reaction>
</comment>
<keyword evidence="8" id="KW-0902">Two-component regulatory system</keyword>
<evidence type="ECO:0000256" key="1">
    <source>
        <dbReference type="ARBA" id="ARBA00000085"/>
    </source>
</evidence>
<feature type="domain" description="Histidine kinase" evidence="9">
    <location>
        <begin position="163"/>
        <end position="382"/>
    </location>
</feature>
<dbReference type="CDD" id="cd00082">
    <property type="entry name" value="HisKA"/>
    <property type="match status" value="1"/>
</dbReference>
<keyword evidence="7" id="KW-0067">ATP-binding</keyword>
<dbReference type="GO" id="GO:0016301">
    <property type="term" value="F:kinase activity"/>
    <property type="evidence" value="ECO:0007669"/>
    <property type="project" value="UniProtKB-KW"/>
</dbReference>
<evidence type="ECO:0000256" key="8">
    <source>
        <dbReference type="ARBA" id="ARBA00023012"/>
    </source>
</evidence>
<proteinExistence type="predicted"/>
<evidence type="ECO:0000256" key="2">
    <source>
        <dbReference type="ARBA" id="ARBA00012438"/>
    </source>
</evidence>
<dbReference type="PRINTS" id="PR00344">
    <property type="entry name" value="BCTRLSENSOR"/>
</dbReference>
<dbReference type="PANTHER" id="PTHR43065:SF10">
    <property type="entry name" value="PEROXIDE STRESS-ACTIVATED HISTIDINE KINASE MAK3"/>
    <property type="match status" value="1"/>
</dbReference>
<evidence type="ECO:0000256" key="5">
    <source>
        <dbReference type="ARBA" id="ARBA00022741"/>
    </source>
</evidence>
<accession>A0ABQ4PSJ0</accession>
<evidence type="ECO:0000256" key="4">
    <source>
        <dbReference type="ARBA" id="ARBA00022679"/>
    </source>
</evidence>
<dbReference type="InterPro" id="IPR036097">
    <property type="entry name" value="HisK_dim/P_sf"/>
</dbReference>
<dbReference type="EMBL" id="BPFZ01000001">
    <property type="protein sequence ID" value="GIU65972.1"/>
    <property type="molecule type" value="Genomic_DNA"/>
</dbReference>
<organism evidence="10 11">
    <name type="scientific">Candidatus Phycosocius spiralis</name>
    <dbReference type="NCBI Taxonomy" id="2815099"/>
    <lineage>
        <taxon>Bacteria</taxon>
        <taxon>Pseudomonadati</taxon>
        <taxon>Pseudomonadota</taxon>
        <taxon>Alphaproteobacteria</taxon>
        <taxon>Caulobacterales</taxon>
        <taxon>Caulobacterales incertae sedis</taxon>
        <taxon>Candidatus Phycosocius</taxon>
    </lineage>
</organism>
<evidence type="ECO:0000256" key="6">
    <source>
        <dbReference type="ARBA" id="ARBA00022777"/>
    </source>
</evidence>
<dbReference type="InterPro" id="IPR003661">
    <property type="entry name" value="HisK_dim/P_dom"/>
</dbReference>
<dbReference type="Gene3D" id="3.30.565.10">
    <property type="entry name" value="Histidine kinase-like ATPase, C-terminal domain"/>
    <property type="match status" value="1"/>
</dbReference>
<protein>
    <recommendedName>
        <fullName evidence="2">histidine kinase</fullName>
        <ecNumber evidence="2">2.7.13.3</ecNumber>
    </recommendedName>
</protein>
<dbReference type="InterPro" id="IPR036890">
    <property type="entry name" value="HATPase_C_sf"/>
</dbReference>
<dbReference type="Pfam" id="PF00512">
    <property type="entry name" value="HisKA"/>
    <property type="match status" value="1"/>
</dbReference>
<name>A0ABQ4PSJ0_9PROT</name>
<dbReference type="InterPro" id="IPR005467">
    <property type="entry name" value="His_kinase_dom"/>
</dbReference>
<dbReference type="EC" id="2.7.13.3" evidence="2"/>
<dbReference type="InterPro" id="IPR003594">
    <property type="entry name" value="HATPase_dom"/>
</dbReference>
<dbReference type="SMART" id="SM00387">
    <property type="entry name" value="HATPase_c"/>
    <property type="match status" value="1"/>
</dbReference>
<dbReference type="Proteomes" id="UP001161064">
    <property type="component" value="Unassembled WGS sequence"/>
</dbReference>
<keyword evidence="11" id="KW-1185">Reference proteome</keyword>
<gene>
    <name evidence="10" type="ORF">PsB1_0126</name>
</gene>
<dbReference type="Pfam" id="PF02518">
    <property type="entry name" value="HATPase_c"/>
    <property type="match status" value="1"/>
</dbReference>
<reference evidence="10" key="1">
    <citation type="submission" date="2021-05" db="EMBL/GenBank/DDBJ databases">
        <authorList>
            <person name="Tanabe Y."/>
        </authorList>
    </citation>
    <scope>NUCLEOTIDE SEQUENCE</scope>
    <source>
        <strain evidence="10">BOTRYCO-1</strain>
    </source>
</reference>
<keyword evidence="6 10" id="KW-0418">Kinase</keyword>
<dbReference type="SMART" id="SM00388">
    <property type="entry name" value="HisKA"/>
    <property type="match status" value="1"/>
</dbReference>
<keyword evidence="5" id="KW-0547">Nucleotide-binding</keyword>
<sequence>MIALESLNTTKVSVGFDASQIKARQTVDREGQIAAAFLDALPLPALGVKDGTEIILANGAAQDLFLKSIRSIKTNGILGLFSQDSPIHDLLERARVTSSPVSARDMKLGGAGFGDFMCDITASPSEDGSFVAVVLRPRGRGRDLSERMQDMAGARSMAALGRTLAHEVKNPLAGIRGAAQLLLRDADPGELELVNLIVEETDRVRRLIDRMESFGADPPIEFASVNVHAALERVAALAENGFARDHVVKRLFDPSLPEALGDEDQLIQVFLNLAKNAAEATHTHQGGAEIILATAYRHGVRIRTASGETRDLPLEIAFYDNGRGVSDDVKDCLFEPFVSTKPSSGGLGLPLVQKIVNAHGGVVDFESEPGRTVFRVRLPVSTQRAGPLTAHYP</sequence>
<dbReference type="SUPFAM" id="SSF47384">
    <property type="entry name" value="Homodimeric domain of signal transducing histidine kinase"/>
    <property type="match status" value="1"/>
</dbReference>
<reference evidence="10" key="2">
    <citation type="journal article" date="2023" name="ISME Commun">
        <title>Characterization of a bloom-associated alphaproteobacterial lineage, 'Candidatus Phycosocius': insights into freshwater algal-bacterial interactions.</title>
        <authorList>
            <person name="Tanabe Y."/>
            <person name="Yamaguchi H."/>
            <person name="Yoshida M."/>
            <person name="Kai A."/>
            <person name="Okazaki Y."/>
        </authorList>
    </citation>
    <scope>NUCLEOTIDE SEQUENCE</scope>
    <source>
        <strain evidence="10">BOTRYCO-1</strain>
    </source>
</reference>
<keyword evidence="3" id="KW-0597">Phosphoprotein</keyword>
<keyword evidence="4" id="KW-0808">Transferase</keyword>
<evidence type="ECO:0000313" key="11">
    <source>
        <dbReference type="Proteomes" id="UP001161064"/>
    </source>
</evidence>
<evidence type="ECO:0000259" key="9">
    <source>
        <dbReference type="PROSITE" id="PS50109"/>
    </source>
</evidence>
<dbReference type="Gene3D" id="1.10.287.130">
    <property type="match status" value="1"/>
</dbReference>
<dbReference type="PANTHER" id="PTHR43065">
    <property type="entry name" value="SENSOR HISTIDINE KINASE"/>
    <property type="match status" value="1"/>
</dbReference>
<evidence type="ECO:0000256" key="7">
    <source>
        <dbReference type="ARBA" id="ARBA00022840"/>
    </source>
</evidence>
<dbReference type="InterPro" id="IPR004358">
    <property type="entry name" value="Sig_transdc_His_kin-like_C"/>
</dbReference>
<dbReference type="SUPFAM" id="SSF55874">
    <property type="entry name" value="ATPase domain of HSP90 chaperone/DNA topoisomerase II/histidine kinase"/>
    <property type="match status" value="1"/>
</dbReference>
<comment type="caution">
    <text evidence="10">The sequence shown here is derived from an EMBL/GenBank/DDBJ whole genome shotgun (WGS) entry which is preliminary data.</text>
</comment>
<evidence type="ECO:0000256" key="3">
    <source>
        <dbReference type="ARBA" id="ARBA00022553"/>
    </source>
</evidence>
<dbReference type="PROSITE" id="PS50109">
    <property type="entry name" value="HIS_KIN"/>
    <property type="match status" value="1"/>
</dbReference>